<keyword evidence="7" id="KW-0677">Repeat</keyword>
<dbReference type="InterPro" id="IPR045089">
    <property type="entry name" value="PGGT1B-like"/>
</dbReference>
<dbReference type="InterPro" id="IPR008930">
    <property type="entry name" value="Terpenoid_cyclase/PrenylTrfase"/>
</dbReference>
<dbReference type="RefSeq" id="XP_005794396.1">
    <property type="nucleotide sequence ID" value="XM_005794339.1"/>
</dbReference>
<dbReference type="OMA" id="WCIYWIL"/>
<evidence type="ECO:0000256" key="6">
    <source>
        <dbReference type="ARBA" id="ARBA00022723"/>
    </source>
</evidence>
<evidence type="ECO:0000256" key="9">
    <source>
        <dbReference type="RuleBase" id="RU365056"/>
    </source>
</evidence>
<dbReference type="AlphaFoldDB" id="A0A0D3L1T2"/>
<dbReference type="GeneID" id="17287237"/>
<dbReference type="InterPro" id="IPR001330">
    <property type="entry name" value="Prenyltrans"/>
</dbReference>
<evidence type="ECO:0000256" key="8">
    <source>
        <dbReference type="ARBA" id="ARBA00022833"/>
    </source>
</evidence>
<evidence type="ECO:0000256" key="5">
    <source>
        <dbReference type="ARBA" id="ARBA00022679"/>
    </source>
</evidence>
<protein>
    <recommendedName>
        <fullName evidence="3 9">Protein farnesyltransferase subunit beta</fullName>
        <shortName evidence="9">FTase-beta</shortName>
        <ecNumber evidence="2 9">2.5.1.58</ecNumber>
    </recommendedName>
</protein>
<feature type="domain" description="Prenyltransferase alpha-alpha toroid" evidence="11">
    <location>
        <begin position="57"/>
        <end position="385"/>
    </location>
</feature>
<dbReference type="GO" id="GO:0004660">
    <property type="term" value="F:protein farnesyltransferase activity"/>
    <property type="evidence" value="ECO:0007669"/>
    <property type="project" value="UniProtKB-UniRule"/>
</dbReference>
<evidence type="ECO:0000256" key="2">
    <source>
        <dbReference type="ARBA" id="ARBA00012702"/>
    </source>
</evidence>
<feature type="region of interest" description="Disordered" evidence="10">
    <location>
        <begin position="1"/>
        <end position="32"/>
    </location>
</feature>
<name>A0A0D3L1T2_EMIH1</name>
<evidence type="ECO:0000256" key="7">
    <source>
        <dbReference type="ARBA" id="ARBA00022737"/>
    </source>
</evidence>
<dbReference type="GO" id="GO:0097354">
    <property type="term" value="P:prenylation"/>
    <property type="evidence" value="ECO:0007669"/>
    <property type="project" value="UniProtKB-UniRule"/>
</dbReference>
<dbReference type="InterPro" id="IPR026872">
    <property type="entry name" value="FTB"/>
</dbReference>
<evidence type="ECO:0000256" key="10">
    <source>
        <dbReference type="SAM" id="MobiDB-lite"/>
    </source>
</evidence>
<dbReference type="GO" id="GO:0005965">
    <property type="term" value="C:protein farnesyltransferase complex"/>
    <property type="evidence" value="ECO:0007669"/>
    <property type="project" value="UniProtKB-UniRule"/>
</dbReference>
<keyword evidence="8 9" id="KW-0862">Zinc</keyword>
<dbReference type="PANTHER" id="PTHR11774">
    <property type="entry name" value="GERANYLGERANYL TRANSFERASE TYPE BETA SUBUNIT"/>
    <property type="match status" value="1"/>
</dbReference>
<evidence type="ECO:0000313" key="12">
    <source>
        <dbReference type="EnsemblProtists" id="EOD41967"/>
    </source>
</evidence>
<comment type="cofactor">
    <cofactor evidence="9">
        <name>Zn(2+)</name>
        <dbReference type="ChEBI" id="CHEBI:29105"/>
    </cofactor>
    <text evidence="9">Binds 1 zinc ion per subunit.</text>
</comment>
<evidence type="ECO:0000256" key="3">
    <source>
        <dbReference type="ARBA" id="ARBA00015798"/>
    </source>
</evidence>
<dbReference type="HOGENOM" id="CLU_028946_0_0_1"/>
<dbReference type="Proteomes" id="UP000013827">
    <property type="component" value="Unassembled WGS sequence"/>
</dbReference>
<keyword evidence="5 9" id="KW-0808">Transferase</keyword>
<organism evidence="12 13">
    <name type="scientific">Emiliania huxleyi (strain CCMP1516)</name>
    <dbReference type="NCBI Taxonomy" id="280463"/>
    <lineage>
        <taxon>Eukaryota</taxon>
        <taxon>Haptista</taxon>
        <taxon>Haptophyta</taxon>
        <taxon>Prymnesiophyceae</taxon>
        <taxon>Isochrysidales</taxon>
        <taxon>Noelaerhabdaceae</taxon>
        <taxon>Emiliania</taxon>
    </lineage>
</organism>
<sequence length="401" mass="42970">MSDADYQRRWQPGVETDARDGGAPSDTTEEQIATEEACQRCIDEICDPELRREAASLLTREHRTYCASGLWRLSAGYASLDASRPWLCYWIVHSLSILGTRIDAAAADAVINFIGRCRDPDCGGFCGGPYPGQMAHLAPTYAAVNTLVTIGTPAAFELIKGAKLGSFLRAMRREDGAFTMHHDGEVDVRGAYCAIAVATLSGEVEATGPWEDTANWILGCQTYEGGVGATPGEEAHGGYTFCGLAALSLLGAAHRLRLPPLVRWLVGRQMAHAGGFQGRTNKLVDSCYSFWQGGAFPLVQSLLQSRGELAPGGAIYNAPALLDYLIVCAQVAQGGLRDKPGKGRDYYHTCYALSGLAVAASASELPGVPEGWVNGVRLINPIFNVVNDKVEAALEHFRAAE</sequence>
<comment type="subunit">
    <text evidence="9">Heterodimer of an alpha and a beta subunit.</text>
</comment>
<dbReference type="EnsemblProtists" id="EOD41967">
    <property type="protein sequence ID" value="EOD41967"/>
    <property type="gene ID" value="EMIHUDRAFT_61152"/>
</dbReference>
<evidence type="ECO:0000259" key="11">
    <source>
        <dbReference type="Pfam" id="PF00432"/>
    </source>
</evidence>
<dbReference type="Pfam" id="PF00432">
    <property type="entry name" value="Prenyltrans"/>
    <property type="match status" value="1"/>
</dbReference>
<keyword evidence="4 9" id="KW-0637">Prenyltransferase</keyword>
<dbReference type="CDD" id="cd02893">
    <property type="entry name" value="FTase"/>
    <property type="match status" value="1"/>
</dbReference>
<dbReference type="STRING" id="2903.R1E3J8"/>
<reference evidence="12" key="2">
    <citation type="submission" date="2024-10" db="UniProtKB">
        <authorList>
            <consortium name="EnsemblProtists"/>
        </authorList>
    </citation>
    <scope>IDENTIFICATION</scope>
</reference>
<keyword evidence="13" id="KW-1185">Reference proteome</keyword>
<dbReference type="PaxDb" id="2903-EOD41967"/>
<comment type="catalytic activity">
    <reaction evidence="9">
        <text>L-cysteinyl-[protein] + (2E,6E)-farnesyl diphosphate = S-(2E,6E)-farnesyl-L-cysteinyl-[protein] + diphosphate</text>
        <dbReference type="Rhea" id="RHEA:13345"/>
        <dbReference type="Rhea" id="RHEA-COMP:10131"/>
        <dbReference type="Rhea" id="RHEA-COMP:11535"/>
        <dbReference type="ChEBI" id="CHEBI:29950"/>
        <dbReference type="ChEBI" id="CHEBI:33019"/>
        <dbReference type="ChEBI" id="CHEBI:86019"/>
        <dbReference type="ChEBI" id="CHEBI:175763"/>
    </reaction>
</comment>
<evidence type="ECO:0000313" key="13">
    <source>
        <dbReference type="Proteomes" id="UP000013827"/>
    </source>
</evidence>
<proteinExistence type="inferred from homology"/>
<dbReference type="GO" id="GO:0008270">
    <property type="term" value="F:zinc ion binding"/>
    <property type="evidence" value="ECO:0007669"/>
    <property type="project" value="UniProtKB-UniRule"/>
</dbReference>
<accession>A0A0D3L1T2</accession>
<dbReference type="KEGG" id="ehx:EMIHUDRAFT_61152"/>
<keyword evidence="6 9" id="KW-0479">Metal-binding</keyword>
<dbReference type="Gene3D" id="1.50.10.20">
    <property type="match status" value="1"/>
</dbReference>
<dbReference type="EC" id="2.5.1.58" evidence="2 9"/>
<dbReference type="SUPFAM" id="SSF48239">
    <property type="entry name" value="Terpenoid cyclases/Protein prenyltransferases"/>
    <property type="match status" value="1"/>
</dbReference>
<reference evidence="13" key="1">
    <citation type="journal article" date="2013" name="Nature">
        <title>Pan genome of the phytoplankton Emiliania underpins its global distribution.</title>
        <authorList>
            <person name="Read B.A."/>
            <person name="Kegel J."/>
            <person name="Klute M.J."/>
            <person name="Kuo A."/>
            <person name="Lefebvre S.C."/>
            <person name="Maumus F."/>
            <person name="Mayer C."/>
            <person name="Miller J."/>
            <person name="Monier A."/>
            <person name="Salamov A."/>
            <person name="Young J."/>
            <person name="Aguilar M."/>
            <person name="Claverie J.M."/>
            <person name="Frickenhaus S."/>
            <person name="Gonzalez K."/>
            <person name="Herman E.K."/>
            <person name="Lin Y.C."/>
            <person name="Napier J."/>
            <person name="Ogata H."/>
            <person name="Sarno A.F."/>
            <person name="Shmutz J."/>
            <person name="Schroeder D."/>
            <person name="de Vargas C."/>
            <person name="Verret F."/>
            <person name="von Dassow P."/>
            <person name="Valentin K."/>
            <person name="Van de Peer Y."/>
            <person name="Wheeler G."/>
            <person name="Dacks J.B."/>
            <person name="Delwiche C.F."/>
            <person name="Dyhrman S.T."/>
            <person name="Glockner G."/>
            <person name="John U."/>
            <person name="Richards T."/>
            <person name="Worden A.Z."/>
            <person name="Zhang X."/>
            <person name="Grigoriev I.V."/>
            <person name="Allen A.E."/>
            <person name="Bidle K."/>
            <person name="Borodovsky M."/>
            <person name="Bowler C."/>
            <person name="Brownlee C."/>
            <person name="Cock J.M."/>
            <person name="Elias M."/>
            <person name="Gladyshev V.N."/>
            <person name="Groth M."/>
            <person name="Guda C."/>
            <person name="Hadaegh A."/>
            <person name="Iglesias-Rodriguez M.D."/>
            <person name="Jenkins J."/>
            <person name="Jones B.M."/>
            <person name="Lawson T."/>
            <person name="Leese F."/>
            <person name="Lindquist E."/>
            <person name="Lobanov A."/>
            <person name="Lomsadze A."/>
            <person name="Malik S.B."/>
            <person name="Marsh M.E."/>
            <person name="Mackinder L."/>
            <person name="Mock T."/>
            <person name="Mueller-Roeber B."/>
            <person name="Pagarete A."/>
            <person name="Parker M."/>
            <person name="Probert I."/>
            <person name="Quesneville H."/>
            <person name="Raines C."/>
            <person name="Rensing S.A."/>
            <person name="Riano-Pachon D.M."/>
            <person name="Richier S."/>
            <person name="Rokitta S."/>
            <person name="Shiraiwa Y."/>
            <person name="Soanes D.M."/>
            <person name="van der Giezen M."/>
            <person name="Wahlund T.M."/>
            <person name="Williams B."/>
            <person name="Wilson W."/>
            <person name="Wolfe G."/>
            <person name="Wurch L.L."/>
        </authorList>
    </citation>
    <scope>NUCLEOTIDE SEQUENCE</scope>
</reference>
<dbReference type="eggNOG" id="KOG0365">
    <property type="taxonomic scope" value="Eukaryota"/>
</dbReference>
<comment type="similarity">
    <text evidence="1 9">Belongs to the protein prenyltransferase subunit beta family.</text>
</comment>
<evidence type="ECO:0000256" key="1">
    <source>
        <dbReference type="ARBA" id="ARBA00010497"/>
    </source>
</evidence>
<comment type="function">
    <text evidence="9">Catalyzes the transfer of a farnesyl moiety from farnesyl diphosphate to a cysteine at the fourth position from the C-terminus of several proteins. The beta subunit is responsible for peptide-binding.</text>
</comment>
<evidence type="ECO:0000256" key="4">
    <source>
        <dbReference type="ARBA" id="ARBA00022602"/>
    </source>
</evidence>
<dbReference type="PANTHER" id="PTHR11774:SF6">
    <property type="entry name" value="PROTEIN FARNESYLTRANSFERASE SUBUNIT BETA"/>
    <property type="match status" value="1"/>
</dbReference>